<dbReference type="EC" id="4.1.2.25" evidence="2"/>
<keyword evidence="2" id="KW-0456">Lyase</keyword>
<dbReference type="Gene3D" id="3.30.1130.10">
    <property type="match status" value="1"/>
</dbReference>
<dbReference type="InterPro" id="IPR006157">
    <property type="entry name" value="FolB_dom"/>
</dbReference>
<dbReference type="InterPro" id="IPR043133">
    <property type="entry name" value="GTP-CH-I_C/QueF"/>
</dbReference>
<dbReference type="EMBL" id="FPHN01000140">
    <property type="protein sequence ID" value="SFV62230.1"/>
    <property type="molecule type" value="Genomic_DNA"/>
</dbReference>
<evidence type="ECO:0000313" key="2">
    <source>
        <dbReference type="EMBL" id="SFV62230.1"/>
    </source>
</evidence>
<dbReference type="Pfam" id="PF02152">
    <property type="entry name" value="FolB"/>
    <property type="match status" value="1"/>
</dbReference>
<sequence length="110" mass="12863">MTIHIEELEILAILGILDFERINKQKIVVDARIDYYYQDNQFINYAEVISIIETMITANKYELLEDALNDITKKIIKHYSQIIKLNLKISKPNIIKNAKVALSLEYFSKS</sequence>
<dbReference type="GO" id="GO:0006760">
    <property type="term" value="P:folic acid-containing compound metabolic process"/>
    <property type="evidence" value="ECO:0007669"/>
    <property type="project" value="InterPro"/>
</dbReference>
<dbReference type="AlphaFoldDB" id="A0A1W1C8N7"/>
<dbReference type="NCBIfam" id="TIGR00526">
    <property type="entry name" value="folB_dom"/>
    <property type="match status" value="1"/>
</dbReference>
<dbReference type="SMART" id="SM00905">
    <property type="entry name" value="FolB"/>
    <property type="match status" value="1"/>
</dbReference>
<dbReference type="SUPFAM" id="SSF55620">
    <property type="entry name" value="Tetrahydrobiopterin biosynthesis enzymes-like"/>
    <property type="match status" value="1"/>
</dbReference>
<accession>A0A1W1C8N7</accession>
<evidence type="ECO:0000259" key="1">
    <source>
        <dbReference type="SMART" id="SM00905"/>
    </source>
</evidence>
<name>A0A1W1C8N7_9ZZZZ</name>
<feature type="domain" description="Dihydroneopterin aldolase/epimerase" evidence="1">
    <location>
        <begin position="3"/>
        <end position="106"/>
    </location>
</feature>
<gene>
    <name evidence="2" type="ORF">MNB_SV-14-140</name>
</gene>
<protein>
    <submittedName>
        <fullName evidence="2">Dihydroneopterin aldolase</fullName>
        <ecNumber evidence="2">4.1.2.25</ecNumber>
    </submittedName>
</protein>
<organism evidence="2">
    <name type="scientific">hydrothermal vent metagenome</name>
    <dbReference type="NCBI Taxonomy" id="652676"/>
    <lineage>
        <taxon>unclassified sequences</taxon>
        <taxon>metagenomes</taxon>
        <taxon>ecological metagenomes</taxon>
    </lineage>
</organism>
<reference evidence="2" key="1">
    <citation type="submission" date="2016-10" db="EMBL/GenBank/DDBJ databases">
        <authorList>
            <person name="de Groot N.N."/>
        </authorList>
    </citation>
    <scope>NUCLEOTIDE SEQUENCE</scope>
</reference>
<proteinExistence type="predicted"/>
<dbReference type="GO" id="GO:0004150">
    <property type="term" value="F:dihydroneopterin aldolase activity"/>
    <property type="evidence" value="ECO:0007669"/>
    <property type="project" value="UniProtKB-EC"/>
</dbReference>